<reference evidence="2" key="1">
    <citation type="submission" date="2016-06" db="EMBL/GenBank/DDBJ databases">
        <title>Parallel loss of symbiosis genes in relatives of nitrogen-fixing non-legume Parasponia.</title>
        <authorList>
            <person name="Van Velzen R."/>
            <person name="Holmer R."/>
            <person name="Bu F."/>
            <person name="Rutten L."/>
            <person name="Van Zeijl A."/>
            <person name="Liu W."/>
            <person name="Santuari L."/>
            <person name="Cao Q."/>
            <person name="Sharma T."/>
            <person name="Shen D."/>
            <person name="Roswanjaya Y."/>
            <person name="Wardhani T."/>
            <person name="Kalhor M.S."/>
            <person name="Jansen J."/>
            <person name="Van den Hoogen J."/>
            <person name="Gungor B."/>
            <person name="Hartog M."/>
            <person name="Hontelez J."/>
            <person name="Verver J."/>
            <person name="Yang W.-C."/>
            <person name="Schijlen E."/>
            <person name="Repin R."/>
            <person name="Schilthuizen M."/>
            <person name="Schranz E."/>
            <person name="Heidstra R."/>
            <person name="Miyata K."/>
            <person name="Fedorova E."/>
            <person name="Kohlen W."/>
            <person name="Bisseling T."/>
            <person name="Smit S."/>
            <person name="Geurts R."/>
        </authorList>
    </citation>
    <scope>NUCLEOTIDE SEQUENCE [LARGE SCALE GENOMIC DNA]</scope>
    <source>
        <strain evidence="2">cv. WU1-14</strain>
    </source>
</reference>
<name>A0A2P5E330_PARAD</name>
<comment type="caution">
    <text evidence="1">The sequence shown here is derived from an EMBL/GenBank/DDBJ whole genome shotgun (WGS) entry which is preliminary data.</text>
</comment>
<sequence length="93" mass="9960">QLGRETGAAIPPKGCHRTVHLKTLATNNIDAATPFVGHYSWSLEPVSQCFQEVRQAGQCLALYNPFAFLRAAALLTGCHGAITCSGYLLSNLT</sequence>
<dbReference type="AlphaFoldDB" id="A0A2P5E330"/>
<dbReference type="Proteomes" id="UP000237105">
    <property type="component" value="Unassembled WGS sequence"/>
</dbReference>
<gene>
    <name evidence="1" type="ORF">PanWU01x14_003810</name>
</gene>
<evidence type="ECO:0000313" key="1">
    <source>
        <dbReference type="EMBL" id="PON79931.1"/>
    </source>
</evidence>
<protein>
    <submittedName>
        <fullName evidence="1">Uncharacterized protein</fullName>
    </submittedName>
</protein>
<proteinExistence type="predicted"/>
<organism evidence="1 2">
    <name type="scientific">Parasponia andersonii</name>
    <name type="common">Sponia andersonii</name>
    <dbReference type="NCBI Taxonomy" id="3476"/>
    <lineage>
        <taxon>Eukaryota</taxon>
        <taxon>Viridiplantae</taxon>
        <taxon>Streptophyta</taxon>
        <taxon>Embryophyta</taxon>
        <taxon>Tracheophyta</taxon>
        <taxon>Spermatophyta</taxon>
        <taxon>Magnoliopsida</taxon>
        <taxon>eudicotyledons</taxon>
        <taxon>Gunneridae</taxon>
        <taxon>Pentapetalae</taxon>
        <taxon>rosids</taxon>
        <taxon>fabids</taxon>
        <taxon>Rosales</taxon>
        <taxon>Cannabaceae</taxon>
        <taxon>Parasponia</taxon>
    </lineage>
</organism>
<feature type="non-terminal residue" evidence="1">
    <location>
        <position position="1"/>
    </location>
</feature>
<evidence type="ECO:0000313" key="2">
    <source>
        <dbReference type="Proteomes" id="UP000237105"/>
    </source>
</evidence>
<dbReference type="EMBL" id="JXTB01000002">
    <property type="protein sequence ID" value="PON79931.1"/>
    <property type="molecule type" value="Genomic_DNA"/>
</dbReference>
<accession>A0A2P5E330</accession>
<keyword evidence="2" id="KW-1185">Reference proteome</keyword>